<evidence type="ECO:0000313" key="2">
    <source>
        <dbReference type="Proteomes" id="UP001164929"/>
    </source>
</evidence>
<dbReference type="Proteomes" id="UP001164929">
    <property type="component" value="Chromosome 6"/>
</dbReference>
<accession>A0AAD6QR89</accession>
<keyword evidence="2" id="KW-1185">Reference proteome</keyword>
<name>A0AAD6QR89_9ROSI</name>
<reference evidence="1" key="1">
    <citation type="journal article" date="2023" name="Mol. Ecol. Resour.">
        <title>Chromosome-level genome assembly of a triploid poplar Populus alba 'Berolinensis'.</title>
        <authorList>
            <person name="Chen S."/>
            <person name="Yu Y."/>
            <person name="Wang X."/>
            <person name="Wang S."/>
            <person name="Zhang T."/>
            <person name="Zhou Y."/>
            <person name="He R."/>
            <person name="Meng N."/>
            <person name="Wang Y."/>
            <person name="Liu W."/>
            <person name="Liu Z."/>
            <person name="Liu J."/>
            <person name="Guo Q."/>
            <person name="Huang H."/>
            <person name="Sederoff R.R."/>
            <person name="Wang G."/>
            <person name="Qu G."/>
            <person name="Chen S."/>
        </authorList>
    </citation>
    <scope>NUCLEOTIDE SEQUENCE</scope>
    <source>
        <strain evidence="1">SC-2020</strain>
    </source>
</reference>
<organism evidence="1 2">
    <name type="scientific">Populus alba x Populus x berolinensis</name>
    <dbReference type="NCBI Taxonomy" id="444605"/>
    <lineage>
        <taxon>Eukaryota</taxon>
        <taxon>Viridiplantae</taxon>
        <taxon>Streptophyta</taxon>
        <taxon>Embryophyta</taxon>
        <taxon>Tracheophyta</taxon>
        <taxon>Spermatophyta</taxon>
        <taxon>Magnoliopsida</taxon>
        <taxon>eudicotyledons</taxon>
        <taxon>Gunneridae</taxon>
        <taxon>Pentapetalae</taxon>
        <taxon>rosids</taxon>
        <taxon>fabids</taxon>
        <taxon>Malpighiales</taxon>
        <taxon>Salicaceae</taxon>
        <taxon>Saliceae</taxon>
        <taxon>Populus</taxon>
    </lineage>
</organism>
<dbReference type="AlphaFoldDB" id="A0AAD6QR89"/>
<proteinExistence type="predicted"/>
<dbReference type="EMBL" id="JAQIZT010000006">
    <property type="protein sequence ID" value="KAJ6995170.1"/>
    <property type="molecule type" value="Genomic_DNA"/>
</dbReference>
<sequence length="62" mass="6737">MDIRNKMMPPLSNACASPLVTPIPQVAYLMQNPNGSAGIDVRVGLLPQALNAFSHYLLMNLQ</sequence>
<comment type="caution">
    <text evidence="1">The sequence shown here is derived from an EMBL/GenBank/DDBJ whole genome shotgun (WGS) entry which is preliminary data.</text>
</comment>
<protein>
    <submittedName>
        <fullName evidence="1">Uncharacterized protein</fullName>
    </submittedName>
</protein>
<evidence type="ECO:0000313" key="1">
    <source>
        <dbReference type="EMBL" id="KAJ6995170.1"/>
    </source>
</evidence>
<gene>
    <name evidence="1" type="ORF">NC653_017837</name>
</gene>